<keyword evidence="7" id="KW-0472">Membrane</keyword>
<dbReference type="InterPro" id="IPR038297">
    <property type="entry name" value="CcmH/CycL/NrfF/Ccl2_sf"/>
</dbReference>
<dbReference type="PANTHER" id="PTHR47870:SF1">
    <property type="entry name" value="CYTOCHROME C-TYPE BIOGENESIS PROTEIN CCMH"/>
    <property type="match status" value="1"/>
</dbReference>
<evidence type="ECO:0000313" key="10">
    <source>
        <dbReference type="Proteomes" id="UP000198816"/>
    </source>
</evidence>
<keyword evidence="5" id="KW-0201">Cytochrome c-type biogenesis</keyword>
<dbReference type="Proteomes" id="UP000198816">
    <property type="component" value="Unassembled WGS sequence"/>
</dbReference>
<keyword evidence="2 7" id="KW-0349">Heme</keyword>
<dbReference type="EMBL" id="FNNZ01000003">
    <property type="protein sequence ID" value="SDW37049.1"/>
    <property type="molecule type" value="Genomic_DNA"/>
</dbReference>
<evidence type="ECO:0000256" key="4">
    <source>
        <dbReference type="ARBA" id="ARBA00022729"/>
    </source>
</evidence>
<evidence type="ECO:0000256" key="2">
    <source>
        <dbReference type="ARBA" id="ARBA00022617"/>
    </source>
</evidence>
<keyword evidence="4 7" id="KW-0732">Signal</keyword>
<proteinExistence type="inferred from homology"/>
<feature type="signal peptide" evidence="7">
    <location>
        <begin position="1"/>
        <end position="22"/>
    </location>
</feature>
<dbReference type="FunFam" id="1.10.8.640:FF:000001">
    <property type="entry name" value="Cytochrome c-type biogenesis protein"/>
    <property type="match status" value="1"/>
</dbReference>
<dbReference type="InterPro" id="IPR005616">
    <property type="entry name" value="CcmH/CycL/Ccl2/NrfF_N"/>
</dbReference>
<sequence>MIHRVRKLSLSLALIAGTLAFGNPSAYTLEEFKFEQPGQHEAFRDLIAKLRCLVCQNESLAGSQAGVAQDLREEVYRMMLEGQSDEEIVTFLVDRYGDFVLYEPPIKPSTYILWFGPFIFLGVGGYLLFRTLGRKKDEPEEDLTEAERARLQRLLAAGGDKQETIK</sequence>
<name>A0A1H2T176_THIRO</name>
<keyword evidence="6 7" id="KW-0408">Iron</keyword>
<reference evidence="10" key="1">
    <citation type="submission" date="2016-10" db="EMBL/GenBank/DDBJ databases">
        <authorList>
            <person name="Varghese N."/>
            <person name="Submissions S."/>
        </authorList>
    </citation>
    <scope>NUCLEOTIDE SEQUENCE [LARGE SCALE GENOMIC DNA]</scope>
    <source>
        <strain evidence="10">DSM 217</strain>
    </source>
</reference>
<evidence type="ECO:0000259" key="8">
    <source>
        <dbReference type="Pfam" id="PF03918"/>
    </source>
</evidence>
<feature type="chain" id="PRO_5011332091" description="Cytochrome c-type biogenesis protein" evidence="7">
    <location>
        <begin position="23"/>
        <end position="166"/>
    </location>
</feature>
<dbReference type="GO" id="GO:0005886">
    <property type="term" value="C:plasma membrane"/>
    <property type="evidence" value="ECO:0007669"/>
    <property type="project" value="TreeGrafter"/>
</dbReference>
<feature type="transmembrane region" description="Helical" evidence="7">
    <location>
        <begin position="111"/>
        <end position="129"/>
    </location>
</feature>
<dbReference type="Gene3D" id="1.10.8.640">
    <property type="entry name" value="Cytochrome C biogenesis protein"/>
    <property type="match status" value="1"/>
</dbReference>
<evidence type="ECO:0000313" key="9">
    <source>
        <dbReference type="EMBL" id="SDW37049.1"/>
    </source>
</evidence>
<evidence type="ECO:0000256" key="6">
    <source>
        <dbReference type="ARBA" id="ARBA00023004"/>
    </source>
</evidence>
<dbReference type="GO" id="GO:0046872">
    <property type="term" value="F:metal ion binding"/>
    <property type="evidence" value="ECO:0007669"/>
    <property type="project" value="UniProtKB-KW"/>
</dbReference>
<keyword evidence="3 7" id="KW-0479">Metal-binding</keyword>
<dbReference type="RefSeq" id="WP_175534507.1">
    <property type="nucleotide sequence ID" value="NZ_FNNZ01000003.1"/>
</dbReference>
<keyword evidence="7" id="KW-0812">Transmembrane</keyword>
<accession>A0A1H2T176</accession>
<evidence type="ECO:0000256" key="7">
    <source>
        <dbReference type="RuleBase" id="RU364112"/>
    </source>
</evidence>
<evidence type="ECO:0000256" key="5">
    <source>
        <dbReference type="ARBA" id="ARBA00022748"/>
    </source>
</evidence>
<dbReference type="PANTHER" id="PTHR47870">
    <property type="entry name" value="CYTOCHROME C-TYPE BIOGENESIS PROTEIN CCMH"/>
    <property type="match status" value="1"/>
</dbReference>
<keyword evidence="10" id="KW-1185">Reference proteome</keyword>
<comment type="similarity">
    <text evidence="1 7">Belongs to the CcmH/CycL/Ccl2/NrfF family.</text>
</comment>
<dbReference type="InterPro" id="IPR051263">
    <property type="entry name" value="C-type_cytochrome_biogenesis"/>
</dbReference>
<dbReference type="Pfam" id="PF03918">
    <property type="entry name" value="CcmH"/>
    <property type="match status" value="1"/>
</dbReference>
<evidence type="ECO:0000256" key="1">
    <source>
        <dbReference type="ARBA" id="ARBA00010342"/>
    </source>
</evidence>
<dbReference type="AlphaFoldDB" id="A0A1H2T176"/>
<comment type="function">
    <text evidence="7">Possible subunit of a heme lyase.</text>
</comment>
<dbReference type="STRING" id="1058.SAMN05421783_103221"/>
<dbReference type="GO" id="GO:0017004">
    <property type="term" value="P:cytochrome complex assembly"/>
    <property type="evidence" value="ECO:0007669"/>
    <property type="project" value="UniProtKB-KW"/>
</dbReference>
<evidence type="ECO:0000256" key="3">
    <source>
        <dbReference type="ARBA" id="ARBA00022723"/>
    </source>
</evidence>
<organism evidence="9 10">
    <name type="scientific">Thiocapsa roseopersicina</name>
    <dbReference type="NCBI Taxonomy" id="1058"/>
    <lineage>
        <taxon>Bacteria</taxon>
        <taxon>Pseudomonadati</taxon>
        <taxon>Pseudomonadota</taxon>
        <taxon>Gammaproteobacteria</taxon>
        <taxon>Chromatiales</taxon>
        <taxon>Chromatiaceae</taxon>
        <taxon>Thiocapsa</taxon>
    </lineage>
</organism>
<feature type="domain" description="CcmH/CycL/Ccl2/NrfF N-terminal" evidence="8">
    <location>
        <begin position="20"/>
        <end position="155"/>
    </location>
</feature>
<keyword evidence="7" id="KW-1133">Transmembrane helix</keyword>
<gene>
    <name evidence="9" type="ORF">SAMN05421783_103221</name>
</gene>
<dbReference type="CDD" id="cd16378">
    <property type="entry name" value="CcmH_N"/>
    <property type="match status" value="1"/>
</dbReference>
<protein>
    <recommendedName>
        <fullName evidence="7">Cytochrome c-type biogenesis protein</fullName>
    </recommendedName>
</protein>